<proteinExistence type="predicted"/>
<comment type="caution">
    <text evidence="1">The sequence shown here is derived from an EMBL/GenBank/DDBJ whole genome shotgun (WGS) entry which is preliminary data.</text>
</comment>
<dbReference type="Proteomes" id="UP001168098">
    <property type="component" value="Unassembled WGS sequence"/>
</dbReference>
<sequence length="157" mass="16842">MGSIKEVSDVQSSFNSYASGFHPLANGYHGSDVEMVALQAITYTSLRDILPAAAPAVVSPSYSRRQSWEEIPIKNPLVQKGAWAYLRPMKAVPESGRRGAWAALKDKCGCGGGVGCLGFLNDVVLALIRGAVGGFFGNRDESENIDDDDEEDDDDKS</sequence>
<dbReference type="AlphaFoldDB" id="A0AA39E265"/>
<evidence type="ECO:0000313" key="2">
    <source>
        <dbReference type="Proteomes" id="UP001168098"/>
    </source>
</evidence>
<evidence type="ECO:0000313" key="1">
    <source>
        <dbReference type="EMBL" id="KAJ9704499.1"/>
    </source>
</evidence>
<reference evidence="1 2" key="1">
    <citation type="journal article" date="2023" name="BMC Biotechnol.">
        <title>Vitis rotundifolia cv Carlos genome sequencing.</title>
        <authorList>
            <person name="Huff M."/>
            <person name="Hulse-Kemp A."/>
            <person name="Scheffler B."/>
            <person name="Youngblood R."/>
            <person name="Simpson S."/>
            <person name="Babiker E."/>
            <person name="Staton M."/>
        </authorList>
    </citation>
    <scope>NUCLEOTIDE SEQUENCE [LARGE SCALE GENOMIC DNA]</scope>
    <source>
        <tissue evidence="1">Leaf</tissue>
    </source>
</reference>
<dbReference type="EMBL" id="JARBHA010000003">
    <property type="protein sequence ID" value="KAJ9704499.1"/>
    <property type="molecule type" value="Genomic_DNA"/>
</dbReference>
<organism evidence="1 2">
    <name type="scientific">Vitis rotundifolia</name>
    <name type="common">Muscadine grape</name>
    <dbReference type="NCBI Taxonomy" id="103349"/>
    <lineage>
        <taxon>Eukaryota</taxon>
        <taxon>Viridiplantae</taxon>
        <taxon>Streptophyta</taxon>
        <taxon>Embryophyta</taxon>
        <taxon>Tracheophyta</taxon>
        <taxon>Spermatophyta</taxon>
        <taxon>Magnoliopsida</taxon>
        <taxon>eudicotyledons</taxon>
        <taxon>Gunneridae</taxon>
        <taxon>Pentapetalae</taxon>
        <taxon>rosids</taxon>
        <taxon>Vitales</taxon>
        <taxon>Vitaceae</taxon>
        <taxon>Viteae</taxon>
        <taxon>Vitis</taxon>
    </lineage>
</organism>
<dbReference type="PANTHER" id="PTHR34569:SF12">
    <property type="entry name" value="TRANSMEMBRANE PROTEIN"/>
    <property type="match status" value="1"/>
</dbReference>
<accession>A0AA39E265</accession>
<dbReference type="PANTHER" id="PTHR34569">
    <property type="entry name" value="EXPRESSED PROTEIN"/>
    <property type="match status" value="1"/>
</dbReference>
<keyword evidence="2" id="KW-1185">Reference proteome</keyword>
<name>A0AA39E265_VITRO</name>
<protein>
    <submittedName>
        <fullName evidence="1">Uncharacterized protein</fullName>
    </submittedName>
</protein>
<gene>
    <name evidence="1" type="ORF">PVL29_002861</name>
</gene>